<evidence type="ECO:0000313" key="2">
    <source>
        <dbReference type="Proteomes" id="UP000436357"/>
    </source>
</evidence>
<reference evidence="1 2" key="1">
    <citation type="submission" date="2019-11" db="EMBL/GenBank/DDBJ databases">
        <title>Draft Genome Sequence of Plant Growth-Promoting Rhizosphere-Associated Bacteria.</title>
        <authorList>
            <person name="Vasilyev I.Y."/>
            <person name="Radchenko V."/>
            <person name="Ilnitskaya E.V."/>
        </authorList>
    </citation>
    <scope>NUCLEOTIDE SEQUENCE [LARGE SCALE GENOMIC DNA]</scope>
    <source>
        <strain evidence="1 2">VRA_9sq_n</strain>
    </source>
</reference>
<dbReference type="OrthoDB" id="3237292at2"/>
<name>A0A6N7TWU3_9BIFI</name>
<dbReference type="Proteomes" id="UP000436357">
    <property type="component" value="Unassembled WGS sequence"/>
</dbReference>
<comment type="caution">
    <text evidence="1">The sequence shown here is derived from an EMBL/GenBank/DDBJ whole genome shotgun (WGS) entry which is preliminary data.</text>
</comment>
<accession>A0A6N7TWU3</accession>
<sequence length="61" mass="6932">MTRASQQAKALQDIRQHASDEELKRKYGYSPAVIQAMRETVSRELHQQAASIDIDTEGPEF</sequence>
<proteinExistence type="predicted"/>
<evidence type="ECO:0000313" key="1">
    <source>
        <dbReference type="EMBL" id="MSD90184.1"/>
    </source>
</evidence>
<protein>
    <submittedName>
        <fullName evidence="1">Uncharacterized protein</fullName>
    </submittedName>
</protein>
<dbReference type="EMBL" id="WKKW01000001">
    <property type="protein sequence ID" value="MSD90184.1"/>
    <property type="molecule type" value="Genomic_DNA"/>
</dbReference>
<gene>
    <name evidence="1" type="ORF">GKC41_00645</name>
</gene>
<dbReference type="RefSeq" id="WP_154312489.1">
    <property type="nucleotide sequence ID" value="NZ_WKKW01000001.1"/>
</dbReference>
<dbReference type="AlphaFoldDB" id="A0A6N7TWU3"/>
<organism evidence="1 2">
    <name type="scientific">Bifidobacterium asteroides</name>
    <dbReference type="NCBI Taxonomy" id="1684"/>
    <lineage>
        <taxon>Bacteria</taxon>
        <taxon>Bacillati</taxon>
        <taxon>Actinomycetota</taxon>
        <taxon>Actinomycetes</taxon>
        <taxon>Bifidobacteriales</taxon>
        <taxon>Bifidobacteriaceae</taxon>
        <taxon>Bifidobacterium</taxon>
    </lineage>
</organism>